<dbReference type="EMBL" id="CP002404">
    <property type="protein sequence ID" value="ADU23921.1"/>
    <property type="molecule type" value="Genomic_DNA"/>
</dbReference>
<dbReference type="HOGENOM" id="CLU_1554144_0_0_9"/>
<evidence type="ECO:0000313" key="2">
    <source>
        <dbReference type="Proteomes" id="UP000006919"/>
    </source>
</evidence>
<dbReference type="OrthoDB" id="9938341at2"/>
<accession>E6UJS5</accession>
<protein>
    <submittedName>
        <fullName evidence="1">Uncharacterized protein</fullName>
    </submittedName>
</protein>
<dbReference type="AlphaFoldDB" id="E6UJS5"/>
<dbReference type="Proteomes" id="UP000006919">
    <property type="component" value="Plasmid pRUMAL01"/>
</dbReference>
<sequence length="172" mass="19871">MDAQYIFECTWKMEESAVTDGRLYSAVINTTLSDISQIKPFKNWDDAAEAIDKYIRLKLSNTGSHLSGYIEIEFDNTEIYPDEIIDDFFEKVAPFCKGHLCFDNGLISLHRRCTFVNGKTIYTDIYPQENIYVVFSKTTEQFVGTVSESFVETVDKTKYKIESLKLEFNSED</sequence>
<keyword evidence="1" id="KW-0614">Plasmid</keyword>
<organism evidence="1 2">
    <name type="scientific">Ruminococcus albus (strain ATCC 27210 / DSM 20455 / JCM 14654 / NCDO 2250 / 7)</name>
    <dbReference type="NCBI Taxonomy" id="697329"/>
    <lineage>
        <taxon>Bacteria</taxon>
        <taxon>Bacillati</taxon>
        <taxon>Bacillota</taxon>
        <taxon>Clostridia</taxon>
        <taxon>Eubacteriales</taxon>
        <taxon>Oscillospiraceae</taxon>
        <taxon>Ruminococcus</taxon>
    </lineage>
</organism>
<reference evidence="2" key="1">
    <citation type="journal article" date="2011" name="J. Bacteriol.">
        <title>Complete genome of the cellulolytic ruminal bacterium Ruminococcus albus 7.</title>
        <authorList>
            <person name="Suen G."/>
            <person name="Stevenson D.M."/>
            <person name="Bruce D.C."/>
            <person name="Chertkov O."/>
            <person name="Copeland A."/>
            <person name="Cheng J.F."/>
            <person name="Detter C."/>
            <person name="Detter J.C."/>
            <person name="Goodwin L.A."/>
            <person name="Han C.S."/>
            <person name="Hauser L.J."/>
            <person name="Ivanova N.N."/>
            <person name="Kyrpides N.C."/>
            <person name="Land M.L."/>
            <person name="Lapidus A."/>
            <person name="Lucas S."/>
            <person name="Ovchinnikova G."/>
            <person name="Pitluck S."/>
            <person name="Tapia R."/>
            <person name="Woyke T."/>
            <person name="Boyum J."/>
            <person name="Mead D."/>
            <person name="Weimer P.J."/>
        </authorList>
    </citation>
    <scope>NUCLEOTIDE SEQUENCE [LARGE SCALE GENOMIC DNA]</scope>
    <source>
        <strain evidence="2">ATCC 27210 / DSM 20455 / JCM 14654 / NCDO 2250 / 7</strain>
        <plasmid evidence="2">pRUMAL01</plasmid>
    </source>
</reference>
<proteinExistence type="predicted"/>
<dbReference type="KEGG" id="ral:Rumal_3474"/>
<evidence type="ECO:0000313" key="1">
    <source>
        <dbReference type="EMBL" id="ADU23921.1"/>
    </source>
</evidence>
<geneLocation type="plasmid" evidence="1 2">
    <name>pRUMAL01</name>
</geneLocation>
<gene>
    <name evidence="1" type="ordered locus">Rumal_3474</name>
</gene>
<name>E6UJS5_RUMA7</name>
<dbReference type="RefSeq" id="WP_013483471.1">
    <property type="nucleotide sequence ID" value="NC_014824.1"/>
</dbReference>